<dbReference type="InParanoid" id="A0A286UXE8"/>
<protein>
    <submittedName>
        <fullName evidence="1">Glycoside hydrolase family 71</fullName>
    </submittedName>
</protein>
<comment type="caution">
    <text evidence="1">The sequence shown here is derived from an EMBL/GenBank/DDBJ whole genome shotgun (WGS) entry which is preliminary data.</text>
</comment>
<dbReference type="AlphaFoldDB" id="A0A286UXE8"/>
<keyword evidence="1" id="KW-0378">Hydrolase</keyword>
<dbReference type="GO" id="GO:0051118">
    <property type="term" value="F:glucan endo-1,3-alpha-glucosidase activity"/>
    <property type="evidence" value="ECO:0007669"/>
    <property type="project" value="InterPro"/>
</dbReference>
<evidence type="ECO:0000313" key="2">
    <source>
        <dbReference type="Proteomes" id="UP000217199"/>
    </source>
</evidence>
<gene>
    <name evidence="1" type="ORF">PNOK_0134700</name>
</gene>
<dbReference type="Proteomes" id="UP000217199">
    <property type="component" value="Unassembled WGS sequence"/>
</dbReference>
<dbReference type="Gene3D" id="3.20.20.80">
    <property type="entry name" value="Glycosidases"/>
    <property type="match status" value="1"/>
</dbReference>
<dbReference type="Pfam" id="PF03659">
    <property type="entry name" value="Glyco_hydro_71"/>
    <property type="match status" value="1"/>
</dbReference>
<organism evidence="1 2">
    <name type="scientific">Pyrrhoderma noxium</name>
    <dbReference type="NCBI Taxonomy" id="2282107"/>
    <lineage>
        <taxon>Eukaryota</taxon>
        <taxon>Fungi</taxon>
        <taxon>Dikarya</taxon>
        <taxon>Basidiomycota</taxon>
        <taxon>Agaricomycotina</taxon>
        <taxon>Agaricomycetes</taxon>
        <taxon>Hymenochaetales</taxon>
        <taxon>Hymenochaetaceae</taxon>
        <taxon>Pyrrhoderma</taxon>
    </lineage>
</organism>
<sequence>MVGNTAPYTVNEWEEDIKLASKHGIDGFALNVGREDWQISQTEKCFDALRRYRSGQGQGQGSEKREFKLFFSFDMSSIPSSCPEDINHLKAYIEKFATSEHYLRYEGRALISTFAGETSLFGCKDVDSAWCLVRSEVEEICPIFFMPCFFIDPGLFPGMTCLDGAFNQYSEMETPD</sequence>
<keyword evidence="2" id="KW-1185">Reference proteome</keyword>
<reference evidence="1 2" key="1">
    <citation type="journal article" date="2017" name="Mol. Ecol.">
        <title>Comparative and population genomic landscape of Phellinus noxius: A hypervariable fungus causing root rot in trees.</title>
        <authorList>
            <person name="Chung C.L."/>
            <person name="Lee T.J."/>
            <person name="Akiba M."/>
            <person name="Lee H.H."/>
            <person name="Kuo T.H."/>
            <person name="Liu D."/>
            <person name="Ke H.M."/>
            <person name="Yokoi T."/>
            <person name="Roa M.B."/>
            <person name="Lu M.J."/>
            <person name="Chang Y.Y."/>
            <person name="Ann P.J."/>
            <person name="Tsai J.N."/>
            <person name="Chen C.Y."/>
            <person name="Tzean S.S."/>
            <person name="Ota Y."/>
            <person name="Hattori T."/>
            <person name="Sahashi N."/>
            <person name="Liou R.F."/>
            <person name="Kikuchi T."/>
            <person name="Tsai I.J."/>
        </authorList>
    </citation>
    <scope>NUCLEOTIDE SEQUENCE [LARGE SCALE GENOMIC DNA]</scope>
    <source>
        <strain evidence="1 2">FFPRI411160</strain>
    </source>
</reference>
<dbReference type="OrthoDB" id="3258470at2759"/>
<dbReference type="STRING" id="2282107.A0A286UXE8"/>
<dbReference type="InterPro" id="IPR005197">
    <property type="entry name" value="Glyco_hydro_71"/>
</dbReference>
<accession>A0A286UXE8</accession>
<proteinExistence type="predicted"/>
<dbReference type="EMBL" id="NBII01000001">
    <property type="protein sequence ID" value="PAV24279.1"/>
    <property type="molecule type" value="Genomic_DNA"/>
</dbReference>
<evidence type="ECO:0000313" key="1">
    <source>
        <dbReference type="EMBL" id="PAV24279.1"/>
    </source>
</evidence>
<name>A0A286UXE8_9AGAM</name>